<evidence type="ECO:0000256" key="2">
    <source>
        <dbReference type="ARBA" id="ARBA00022723"/>
    </source>
</evidence>
<evidence type="ECO:0000256" key="3">
    <source>
        <dbReference type="ARBA" id="ARBA00023004"/>
    </source>
</evidence>
<dbReference type="InterPro" id="IPR012312">
    <property type="entry name" value="Hemerythrin-like"/>
</dbReference>
<accession>A0A1H7CIZ6</accession>
<proteinExistence type="inferred from homology"/>
<keyword evidence="3" id="KW-0408">Iron</keyword>
<keyword evidence="2" id="KW-0479">Metal-binding</keyword>
<evidence type="ECO:0000313" key="6">
    <source>
        <dbReference type="Proteomes" id="UP000199662"/>
    </source>
</evidence>
<dbReference type="NCBIfam" id="TIGR02481">
    <property type="entry name" value="hemeryth_dom"/>
    <property type="match status" value="1"/>
</dbReference>
<reference evidence="5 6" key="1">
    <citation type="submission" date="2016-10" db="EMBL/GenBank/DDBJ databases">
        <authorList>
            <person name="de Groot N.N."/>
        </authorList>
    </citation>
    <scope>NUCLEOTIDE SEQUENCE [LARGE SCALE GENOMIC DNA]</scope>
    <source>
        <strain evidence="5 6">DSM 2179</strain>
    </source>
</reference>
<dbReference type="STRING" id="84035.SAMN05660742_12083"/>
<evidence type="ECO:0000256" key="1">
    <source>
        <dbReference type="ARBA" id="ARBA00010587"/>
    </source>
</evidence>
<feature type="domain" description="Hemerythrin-like" evidence="4">
    <location>
        <begin position="12"/>
        <end position="127"/>
    </location>
</feature>
<dbReference type="SUPFAM" id="SSF47188">
    <property type="entry name" value="Hemerythrin-like"/>
    <property type="match status" value="1"/>
</dbReference>
<dbReference type="AlphaFoldDB" id="A0A1H7CIZ6"/>
<dbReference type="InterPro" id="IPR050669">
    <property type="entry name" value="Hemerythrin"/>
</dbReference>
<dbReference type="InterPro" id="IPR012827">
    <property type="entry name" value="Hemerythrin_metal-bd"/>
</dbReference>
<dbReference type="PANTHER" id="PTHR37164">
    <property type="entry name" value="BACTERIOHEMERYTHRIN"/>
    <property type="match status" value="1"/>
</dbReference>
<dbReference type="NCBIfam" id="NF033749">
    <property type="entry name" value="bact_hemeryth"/>
    <property type="match status" value="1"/>
</dbReference>
<dbReference type="Pfam" id="PF01814">
    <property type="entry name" value="Hemerythrin"/>
    <property type="match status" value="1"/>
</dbReference>
<keyword evidence="6" id="KW-1185">Reference proteome</keyword>
<dbReference type="RefSeq" id="WP_019554042.1">
    <property type="nucleotide sequence ID" value="NZ_FNZK01000020.1"/>
</dbReference>
<organism evidence="5 6">
    <name type="scientific">Propionispira arboris</name>
    <dbReference type="NCBI Taxonomy" id="84035"/>
    <lineage>
        <taxon>Bacteria</taxon>
        <taxon>Bacillati</taxon>
        <taxon>Bacillota</taxon>
        <taxon>Negativicutes</taxon>
        <taxon>Selenomonadales</taxon>
        <taxon>Selenomonadaceae</taxon>
        <taxon>Propionispira</taxon>
    </lineage>
</organism>
<protein>
    <submittedName>
        <fullName evidence="5">Hemerythrin</fullName>
    </submittedName>
</protein>
<dbReference type="InterPro" id="IPR035938">
    <property type="entry name" value="Hemerythrin-like_sf"/>
</dbReference>
<gene>
    <name evidence="5" type="ORF">SAMN05660742_12083</name>
</gene>
<dbReference type="GO" id="GO:0046872">
    <property type="term" value="F:metal ion binding"/>
    <property type="evidence" value="ECO:0007669"/>
    <property type="project" value="UniProtKB-KW"/>
</dbReference>
<comment type="similarity">
    <text evidence="1">Belongs to the hemerythrin family.</text>
</comment>
<dbReference type="EMBL" id="FNZK01000020">
    <property type="protein sequence ID" value="SEJ86610.1"/>
    <property type="molecule type" value="Genomic_DNA"/>
</dbReference>
<dbReference type="Proteomes" id="UP000199662">
    <property type="component" value="Unassembled WGS sequence"/>
</dbReference>
<dbReference type="CDD" id="cd12107">
    <property type="entry name" value="Hemerythrin"/>
    <property type="match status" value="1"/>
</dbReference>
<name>A0A1H7CIZ6_9FIRM</name>
<evidence type="ECO:0000313" key="5">
    <source>
        <dbReference type="EMBL" id="SEJ86610.1"/>
    </source>
</evidence>
<dbReference type="Gene3D" id="1.20.120.50">
    <property type="entry name" value="Hemerythrin-like"/>
    <property type="match status" value="1"/>
</dbReference>
<dbReference type="PANTHER" id="PTHR37164:SF1">
    <property type="entry name" value="BACTERIOHEMERYTHRIN"/>
    <property type="match status" value="1"/>
</dbReference>
<sequence>MIKWKDEYSIGVECVDEQHKKLFEIANRSYDLLRNQLITDKYGKIIEIIDELKNYTIYHFQAEEDYMKEIGYKKFLSQKVAHNDFLEKMDNIDVEQIDDGQNEYLIGILDFVSEWLVEHILKEDKLIAVSE</sequence>
<evidence type="ECO:0000259" key="4">
    <source>
        <dbReference type="Pfam" id="PF01814"/>
    </source>
</evidence>